<dbReference type="InterPro" id="IPR052450">
    <property type="entry name" value="TRBD-Containing_Protein"/>
</dbReference>
<evidence type="ECO:0000256" key="1">
    <source>
        <dbReference type="ARBA" id="ARBA00023242"/>
    </source>
</evidence>
<dbReference type="Gene3D" id="1.10.10.60">
    <property type="entry name" value="Homeodomain-like"/>
    <property type="match status" value="1"/>
</dbReference>
<evidence type="ECO:0000259" key="2">
    <source>
        <dbReference type="PROSITE" id="PS50090"/>
    </source>
</evidence>
<name>A0ABM8W5K8_GIGMA</name>
<dbReference type="EMBL" id="CAJVQB010001319">
    <property type="protein sequence ID" value="CAG8530839.1"/>
    <property type="molecule type" value="Genomic_DNA"/>
</dbReference>
<dbReference type="CDD" id="cd11660">
    <property type="entry name" value="SANT_TRF"/>
    <property type="match status" value="1"/>
</dbReference>
<dbReference type="PROSITE" id="PS51294">
    <property type="entry name" value="HTH_MYB"/>
    <property type="match status" value="1"/>
</dbReference>
<gene>
    <name evidence="4" type="ORF">GMARGA_LOCUS3613</name>
</gene>
<dbReference type="Proteomes" id="UP000789901">
    <property type="component" value="Unassembled WGS sequence"/>
</dbReference>
<proteinExistence type="predicted"/>
<protein>
    <submittedName>
        <fullName evidence="4">19309_t:CDS:1</fullName>
    </submittedName>
</protein>
<keyword evidence="1" id="KW-0539">Nucleus</keyword>
<evidence type="ECO:0000259" key="3">
    <source>
        <dbReference type="PROSITE" id="PS51294"/>
    </source>
</evidence>
<keyword evidence="5" id="KW-1185">Reference proteome</keyword>
<dbReference type="PANTHER" id="PTHR46734">
    <property type="entry name" value="TELOMERIC REPEAT-BINDING FACTOR 1 TERF1"/>
    <property type="match status" value="1"/>
</dbReference>
<dbReference type="SMART" id="SM00717">
    <property type="entry name" value="SANT"/>
    <property type="match status" value="1"/>
</dbReference>
<evidence type="ECO:0000313" key="5">
    <source>
        <dbReference type="Proteomes" id="UP000789901"/>
    </source>
</evidence>
<feature type="non-terminal residue" evidence="4">
    <location>
        <position position="1"/>
    </location>
</feature>
<dbReference type="SUPFAM" id="SSF46689">
    <property type="entry name" value="Homeodomain-like"/>
    <property type="match status" value="1"/>
</dbReference>
<dbReference type="PANTHER" id="PTHR46734:SF1">
    <property type="entry name" value="TELOMERIC REPEAT-BINDING FACTOR 1"/>
    <property type="match status" value="1"/>
</dbReference>
<reference evidence="4 5" key="1">
    <citation type="submission" date="2021-06" db="EMBL/GenBank/DDBJ databases">
        <authorList>
            <person name="Kallberg Y."/>
            <person name="Tangrot J."/>
            <person name="Rosling A."/>
        </authorList>
    </citation>
    <scope>NUCLEOTIDE SEQUENCE [LARGE SCALE GENOMIC DNA]</scope>
    <source>
        <strain evidence="4 5">120-4 pot B 10/14</strain>
    </source>
</reference>
<dbReference type="PROSITE" id="PS50090">
    <property type="entry name" value="MYB_LIKE"/>
    <property type="match status" value="1"/>
</dbReference>
<dbReference type="InterPro" id="IPR009057">
    <property type="entry name" value="Homeodomain-like_sf"/>
</dbReference>
<comment type="caution">
    <text evidence="4">The sequence shown here is derived from an EMBL/GenBank/DDBJ whole genome shotgun (WGS) entry which is preliminary data.</text>
</comment>
<dbReference type="InterPro" id="IPR001005">
    <property type="entry name" value="SANT/Myb"/>
</dbReference>
<evidence type="ECO:0000313" key="4">
    <source>
        <dbReference type="EMBL" id="CAG8530839.1"/>
    </source>
</evidence>
<accession>A0ABM8W5K8</accession>
<feature type="domain" description="Myb-like" evidence="2">
    <location>
        <begin position="96"/>
        <end position="149"/>
    </location>
</feature>
<feature type="domain" description="HTH myb-type" evidence="3">
    <location>
        <begin position="96"/>
        <end position="153"/>
    </location>
</feature>
<organism evidence="4 5">
    <name type="scientific">Gigaspora margarita</name>
    <dbReference type="NCBI Taxonomy" id="4874"/>
    <lineage>
        <taxon>Eukaryota</taxon>
        <taxon>Fungi</taxon>
        <taxon>Fungi incertae sedis</taxon>
        <taxon>Mucoromycota</taxon>
        <taxon>Glomeromycotina</taxon>
        <taxon>Glomeromycetes</taxon>
        <taxon>Diversisporales</taxon>
        <taxon>Gigasporaceae</taxon>
        <taxon>Gigaspora</taxon>
    </lineage>
</organism>
<sequence length="167" mass="19282">DSEDETFQEIIKSSLQSNSENCQEIIQTNSEIHQEKIQTKNNELCQEIIRPPLALYENELNFKPQEIRRPPSKTNDVEINVPTLKTTSSGGLGGQKRSKWTDLELNYLERGMEEFGTRWEDILKHYGRPHGALRNRTAMNLKDKARNEKARRIRDGIQLGVFKLATS</sequence>
<dbReference type="InterPro" id="IPR017930">
    <property type="entry name" value="Myb_dom"/>
</dbReference>